<evidence type="ECO:0000256" key="3">
    <source>
        <dbReference type="ARBA" id="ARBA00023163"/>
    </source>
</evidence>
<dbReference type="InterPro" id="IPR036390">
    <property type="entry name" value="WH_DNA-bd_sf"/>
</dbReference>
<protein>
    <submittedName>
        <fullName evidence="5">FadR/GntR family transcriptional regulator</fullName>
    </submittedName>
</protein>
<dbReference type="Gene3D" id="1.20.120.530">
    <property type="entry name" value="GntR ligand-binding domain-like"/>
    <property type="match status" value="1"/>
</dbReference>
<keyword evidence="6" id="KW-1185">Reference proteome</keyword>
<comment type="caution">
    <text evidence="5">The sequence shown here is derived from an EMBL/GenBank/DDBJ whole genome shotgun (WGS) entry which is preliminary data.</text>
</comment>
<dbReference type="PROSITE" id="PS50949">
    <property type="entry name" value="HTH_GNTR"/>
    <property type="match status" value="1"/>
</dbReference>
<dbReference type="PANTHER" id="PTHR43537">
    <property type="entry name" value="TRANSCRIPTIONAL REGULATOR, GNTR FAMILY"/>
    <property type="match status" value="1"/>
</dbReference>
<evidence type="ECO:0000256" key="1">
    <source>
        <dbReference type="ARBA" id="ARBA00023015"/>
    </source>
</evidence>
<dbReference type="SUPFAM" id="SSF46785">
    <property type="entry name" value="Winged helix' DNA-binding domain"/>
    <property type="match status" value="1"/>
</dbReference>
<dbReference type="InterPro" id="IPR008920">
    <property type="entry name" value="TF_FadR/GntR_C"/>
</dbReference>
<dbReference type="CDD" id="cd07377">
    <property type="entry name" value="WHTH_GntR"/>
    <property type="match status" value="1"/>
</dbReference>
<name>A0ABW1A7X1_9ACTN</name>
<dbReference type="SMART" id="SM00345">
    <property type="entry name" value="HTH_GNTR"/>
    <property type="match status" value="1"/>
</dbReference>
<evidence type="ECO:0000313" key="6">
    <source>
        <dbReference type="Proteomes" id="UP001596074"/>
    </source>
</evidence>
<organism evidence="5 6">
    <name type="scientific">Actinomadura rugatobispora</name>
    <dbReference type="NCBI Taxonomy" id="1994"/>
    <lineage>
        <taxon>Bacteria</taxon>
        <taxon>Bacillati</taxon>
        <taxon>Actinomycetota</taxon>
        <taxon>Actinomycetes</taxon>
        <taxon>Streptosporangiales</taxon>
        <taxon>Thermomonosporaceae</taxon>
        <taxon>Actinomadura</taxon>
    </lineage>
</organism>
<keyword evidence="2" id="KW-0238">DNA-binding</keyword>
<reference evidence="6" key="1">
    <citation type="journal article" date="2019" name="Int. J. Syst. Evol. Microbiol.">
        <title>The Global Catalogue of Microorganisms (GCM) 10K type strain sequencing project: providing services to taxonomists for standard genome sequencing and annotation.</title>
        <authorList>
            <consortium name="The Broad Institute Genomics Platform"/>
            <consortium name="The Broad Institute Genome Sequencing Center for Infectious Disease"/>
            <person name="Wu L."/>
            <person name="Ma J."/>
        </authorList>
    </citation>
    <scope>NUCLEOTIDE SEQUENCE [LARGE SCALE GENOMIC DNA]</scope>
    <source>
        <strain evidence="6">KCTC 42087</strain>
    </source>
</reference>
<dbReference type="RefSeq" id="WP_378287520.1">
    <property type="nucleotide sequence ID" value="NZ_JBHSON010000072.1"/>
</dbReference>
<dbReference type="Pfam" id="PF00392">
    <property type="entry name" value="GntR"/>
    <property type="match status" value="1"/>
</dbReference>
<proteinExistence type="predicted"/>
<dbReference type="InterPro" id="IPR011711">
    <property type="entry name" value="GntR_C"/>
</dbReference>
<dbReference type="Proteomes" id="UP001596074">
    <property type="component" value="Unassembled WGS sequence"/>
</dbReference>
<sequence>MAHLRQPRLAEIIAAQLREDILSGRLKEGDLLASQARLFDGYQVSPPVARETLRILETEGLISVRRGNVGGAIVHSPTPERAAQMIAMVLQKRETSPQEVSIALRHLEPICAGLCASREDRAETVVPVLRELVEQQWESLEDMEAYLRLSRDFHSSIVSFCGNEPMIVVIGALQAIWSAHDSLVWETIADGADTEADPSAPLGRKTRRAALRTHEKLVNEIEQGNSTKATSLAAAHLSASHTNTLQSSEHETIRASLVSAAALDVPKASPAR</sequence>
<dbReference type="PANTHER" id="PTHR43537:SF24">
    <property type="entry name" value="GLUCONATE OPERON TRANSCRIPTIONAL REPRESSOR"/>
    <property type="match status" value="1"/>
</dbReference>
<evidence type="ECO:0000256" key="2">
    <source>
        <dbReference type="ARBA" id="ARBA00023125"/>
    </source>
</evidence>
<dbReference type="Pfam" id="PF07729">
    <property type="entry name" value="FCD"/>
    <property type="match status" value="1"/>
</dbReference>
<keyword evidence="1" id="KW-0805">Transcription regulation</keyword>
<dbReference type="EMBL" id="JBHSON010000072">
    <property type="protein sequence ID" value="MFC5751591.1"/>
    <property type="molecule type" value="Genomic_DNA"/>
</dbReference>
<evidence type="ECO:0000313" key="5">
    <source>
        <dbReference type="EMBL" id="MFC5751591.1"/>
    </source>
</evidence>
<dbReference type="InterPro" id="IPR036388">
    <property type="entry name" value="WH-like_DNA-bd_sf"/>
</dbReference>
<dbReference type="SUPFAM" id="SSF48008">
    <property type="entry name" value="GntR ligand-binding domain-like"/>
    <property type="match status" value="1"/>
</dbReference>
<dbReference type="Gene3D" id="1.10.10.10">
    <property type="entry name" value="Winged helix-like DNA-binding domain superfamily/Winged helix DNA-binding domain"/>
    <property type="match status" value="1"/>
</dbReference>
<gene>
    <name evidence="5" type="ORF">ACFPZN_38750</name>
</gene>
<dbReference type="SMART" id="SM00895">
    <property type="entry name" value="FCD"/>
    <property type="match status" value="1"/>
</dbReference>
<feature type="domain" description="HTH gntR-type" evidence="4">
    <location>
        <begin position="7"/>
        <end position="77"/>
    </location>
</feature>
<dbReference type="InterPro" id="IPR000524">
    <property type="entry name" value="Tscrpt_reg_HTH_GntR"/>
</dbReference>
<keyword evidence="3" id="KW-0804">Transcription</keyword>
<evidence type="ECO:0000259" key="4">
    <source>
        <dbReference type="PROSITE" id="PS50949"/>
    </source>
</evidence>
<accession>A0ABW1A7X1</accession>